<organism evidence="1 2">
    <name type="scientific">Channa argus</name>
    <name type="common">Northern snakehead</name>
    <name type="synonym">Ophicephalus argus</name>
    <dbReference type="NCBI Taxonomy" id="215402"/>
    <lineage>
        <taxon>Eukaryota</taxon>
        <taxon>Metazoa</taxon>
        <taxon>Chordata</taxon>
        <taxon>Craniata</taxon>
        <taxon>Vertebrata</taxon>
        <taxon>Euteleostomi</taxon>
        <taxon>Actinopterygii</taxon>
        <taxon>Neopterygii</taxon>
        <taxon>Teleostei</taxon>
        <taxon>Neoteleostei</taxon>
        <taxon>Acanthomorphata</taxon>
        <taxon>Anabantaria</taxon>
        <taxon>Anabantiformes</taxon>
        <taxon>Channoidei</taxon>
        <taxon>Channidae</taxon>
        <taxon>Channa</taxon>
    </lineage>
</organism>
<accession>A0A6G1QYI2</accession>
<evidence type="ECO:0000313" key="1">
    <source>
        <dbReference type="EMBL" id="KAF3707373.1"/>
    </source>
</evidence>
<reference evidence="2" key="2">
    <citation type="submission" date="2019-02" db="EMBL/GenBank/DDBJ databases">
        <title>Opniocepnalus argus Var Kimnra genome.</title>
        <authorList>
            <person name="Zhou C."/>
            <person name="Xiao S."/>
        </authorList>
    </citation>
    <scope>NUCLEOTIDE SEQUENCE [LARGE SCALE GENOMIC DNA]</scope>
</reference>
<name>A0A6G1QYI2_CHAAH</name>
<protein>
    <submittedName>
        <fullName evidence="1">Uncharacterized protein</fullName>
    </submittedName>
</protein>
<sequence>MLCVSTYILKYLSASTSMLPYCSICFHNFTGVAASSSYHFLLIRYKCVTA</sequence>
<evidence type="ECO:0000313" key="2">
    <source>
        <dbReference type="Proteomes" id="UP000503349"/>
    </source>
</evidence>
<gene>
    <name evidence="1" type="ORF">EXN66_Car000546</name>
</gene>
<dbReference type="AlphaFoldDB" id="A0A6G1QYI2"/>
<proteinExistence type="predicted"/>
<dbReference type="Proteomes" id="UP000503349">
    <property type="component" value="Chromosome 1"/>
</dbReference>
<reference evidence="1 2" key="1">
    <citation type="submission" date="2019-02" db="EMBL/GenBank/DDBJ databases">
        <title>Opniocepnalus argus genome.</title>
        <authorList>
            <person name="Zhou C."/>
            <person name="Xiao S."/>
        </authorList>
    </citation>
    <scope>NUCLEOTIDE SEQUENCE [LARGE SCALE GENOMIC DNA]</scope>
    <source>
        <strain evidence="1">OARG1902GOOAL</strain>
        <tissue evidence="1">Muscle</tissue>
    </source>
</reference>
<keyword evidence="2" id="KW-1185">Reference proteome</keyword>
<dbReference type="EMBL" id="CM015712">
    <property type="protein sequence ID" value="KAF3707373.1"/>
    <property type="molecule type" value="Genomic_DNA"/>
</dbReference>